<accession>A0ACB0KA16</accession>
<protein>
    <submittedName>
        <fullName evidence="1">Uncharacterized protein</fullName>
    </submittedName>
</protein>
<proteinExistence type="predicted"/>
<name>A0ACB0KA16_TRIPR</name>
<evidence type="ECO:0000313" key="2">
    <source>
        <dbReference type="Proteomes" id="UP001177021"/>
    </source>
</evidence>
<reference evidence="1" key="1">
    <citation type="submission" date="2023-10" db="EMBL/GenBank/DDBJ databases">
        <authorList>
            <person name="Rodriguez Cubillos JULIANA M."/>
            <person name="De Vega J."/>
        </authorList>
    </citation>
    <scope>NUCLEOTIDE SEQUENCE</scope>
</reference>
<evidence type="ECO:0000313" key="1">
    <source>
        <dbReference type="EMBL" id="CAJ2653094.1"/>
    </source>
</evidence>
<keyword evidence="2" id="KW-1185">Reference proteome</keyword>
<comment type="caution">
    <text evidence="1">The sequence shown here is derived from an EMBL/GenBank/DDBJ whole genome shotgun (WGS) entry which is preliminary data.</text>
</comment>
<dbReference type="EMBL" id="CASHSV030000206">
    <property type="protein sequence ID" value="CAJ2653094.1"/>
    <property type="molecule type" value="Genomic_DNA"/>
</dbReference>
<sequence>MDFLGDTNVASATDVVVFVPDIIETNLKLHVSIITRLLDTFFFIKSMLQGFVLVLYGSLATFPFTPSMRMEEVRRHGKPCSSLVSRQFFHVQLIFDNDSHDRIVRCIRLLYNTGDEIRKMWLESCRQSFVKMHADKQHFETEEIKTKAQILPFQEKKGYEPT</sequence>
<dbReference type="Proteomes" id="UP001177021">
    <property type="component" value="Unassembled WGS sequence"/>
</dbReference>
<organism evidence="1 2">
    <name type="scientific">Trifolium pratense</name>
    <name type="common">Red clover</name>
    <dbReference type="NCBI Taxonomy" id="57577"/>
    <lineage>
        <taxon>Eukaryota</taxon>
        <taxon>Viridiplantae</taxon>
        <taxon>Streptophyta</taxon>
        <taxon>Embryophyta</taxon>
        <taxon>Tracheophyta</taxon>
        <taxon>Spermatophyta</taxon>
        <taxon>Magnoliopsida</taxon>
        <taxon>eudicotyledons</taxon>
        <taxon>Gunneridae</taxon>
        <taxon>Pentapetalae</taxon>
        <taxon>rosids</taxon>
        <taxon>fabids</taxon>
        <taxon>Fabales</taxon>
        <taxon>Fabaceae</taxon>
        <taxon>Papilionoideae</taxon>
        <taxon>50 kb inversion clade</taxon>
        <taxon>NPAAA clade</taxon>
        <taxon>Hologalegina</taxon>
        <taxon>IRL clade</taxon>
        <taxon>Trifolieae</taxon>
        <taxon>Trifolium</taxon>
    </lineage>
</organism>
<gene>
    <name evidence="1" type="ORF">MILVUS5_LOCUS20486</name>
</gene>